<evidence type="ECO:0000256" key="8">
    <source>
        <dbReference type="ARBA" id="ARBA00022490"/>
    </source>
</evidence>
<comment type="cofactor">
    <cofactor evidence="14 15">
        <name>Mn(2+)</name>
        <dbReference type="ChEBI" id="CHEBI:29035"/>
    </cofactor>
    <cofactor evidence="14 15">
        <name>Mg(2+)</name>
        <dbReference type="ChEBI" id="CHEBI:18420"/>
    </cofactor>
    <text evidence="14 15">Manganese or magnesium. Binds 1 divalent metal ion per monomer in the absence of substrate. May bind a second metal ion after substrate binding.</text>
</comment>
<gene>
    <name evidence="14" type="primary">rnhB</name>
    <name evidence="18" type="ORF">GKO46_01495</name>
    <name evidence="19" type="ORF">GKO48_07730</name>
</gene>
<evidence type="ECO:0000256" key="9">
    <source>
        <dbReference type="ARBA" id="ARBA00022722"/>
    </source>
</evidence>
<dbReference type="InterPro" id="IPR022898">
    <property type="entry name" value="RNase_HII"/>
</dbReference>
<dbReference type="PROSITE" id="PS51975">
    <property type="entry name" value="RNASE_H_2"/>
    <property type="match status" value="1"/>
</dbReference>
<evidence type="ECO:0000256" key="4">
    <source>
        <dbReference type="ARBA" id="ARBA00004496"/>
    </source>
</evidence>
<evidence type="ECO:0000256" key="11">
    <source>
        <dbReference type="ARBA" id="ARBA00022759"/>
    </source>
</evidence>
<feature type="binding site" evidence="14 15">
    <location>
        <position position="29"/>
    </location>
    <ligand>
        <name>a divalent metal cation</name>
        <dbReference type="ChEBI" id="CHEBI:60240"/>
    </ligand>
</feature>
<evidence type="ECO:0000256" key="10">
    <source>
        <dbReference type="ARBA" id="ARBA00022723"/>
    </source>
</evidence>
<dbReference type="EMBL" id="CP046147">
    <property type="protein sequence ID" value="WFG39511.1"/>
    <property type="molecule type" value="Genomic_DNA"/>
</dbReference>
<feature type="domain" description="RNase H type-2" evidence="17">
    <location>
        <begin position="23"/>
        <end position="213"/>
    </location>
</feature>
<evidence type="ECO:0000259" key="17">
    <source>
        <dbReference type="PROSITE" id="PS51975"/>
    </source>
</evidence>
<keyword evidence="9 14" id="KW-0540">Nuclease</keyword>
<keyword evidence="10 14" id="KW-0479">Metal-binding</keyword>
<dbReference type="PANTHER" id="PTHR10954">
    <property type="entry name" value="RIBONUCLEASE H2 SUBUNIT A"/>
    <property type="match status" value="1"/>
</dbReference>
<name>A0AAJ5ZIU3_9CHLR</name>
<reference evidence="20 21" key="1">
    <citation type="submission" date="2019-11" db="EMBL/GenBank/DDBJ databases">
        <authorList>
            <person name="Cho J.-C."/>
        </authorList>
    </citation>
    <scope>NUCLEOTIDE SEQUENCE [LARGE SCALE GENOMIC DNA]</scope>
    <source>
        <strain evidence="19 20">JH1073</strain>
        <strain evidence="18 21">JH702</strain>
    </source>
</reference>
<dbReference type="EMBL" id="WMBE01000001">
    <property type="protein sequence ID" value="MDG0865748.1"/>
    <property type="molecule type" value="Genomic_DNA"/>
</dbReference>
<feature type="binding site" evidence="14 15">
    <location>
        <position position="30"/>
    </location>
    <ligand>
        <name>a divalent metal cation</name>
        <dbReference type="ChEBI" id="CHEBI:60240"/>
    </ligand>
</feature>
<keyword evidence="13 14" id="KW-0464">Manganese</keyword>
<dbReference type="GO" id="GO:0006298">
    <property type="term" value="P:mismatch repair"/>
    <property type="evidence" value="ECO:0007669"/>
    <property type="project" value="TreeGrafter"/>
</dbReference>
<keyword evidence="12 14" id="KW-0378">Hydrolase</keyword>
<dbReference type="InterPro" id="IPR001352">
    <property type="entry name" value="RNase_HII/HIII"/>
</dbReference>
<dbReference type="EC" id="3.1.26.4" evidence="6 14"/>
<evidence type="ECO:0000313" key="20">
    <source>
        <dbReference type="Proteomes" id="UP001219901"/>
    </source>
</evidence>
<dbReference type="GO" id="GO:0032299">
    <property type="term" value="C:ribonuclease H2 complex"/>
    <property type="evidence" value="ECO:0007669"/>
    <property type="project" value="TreeGrafter"/>
</dbReference>
<evidence type="ECO:0000256" key="1">
    <source>
        <dbReference type="ARBA" id="ARBA00000077"/>
    </source>
</evidence>
<feature type="binding site" evidence="14 15">
    <location>
        <position position="124"/>
    </location>
    <ligand>
        <name>a divalent metal cation</name>
        <dbReference type="ChEBI" id="CHEBI:60240"/>
    </ligand>
</feature>
<dbReference type="Proteomes" id="UP001321249">
    <property type="component" value="Unassembled WGS sequence"/>
</dbReference>
<proteinExistence type="inferred from homology"/>
<evidence type="ECO:0000313" key="19">
    <source>
        <dbReference type="EMBL" id="WFG39511.1"/>
    </source>
</evidence>
<evidence type="ECO:0000256" key="6">
    <source>
        <dbReference type="ARBA" id="ARBA00012180"/>
    </source>
</evidence>
<dbReference type="GO" id="GO:0030145">
    <property type="term" value="F:manganese ion binding"/>
    <property type="evidence" value="ECO:0007669"/>
    <property type="project" value="UniProtKB-UniRule"/>
</dbReference>
<reference evidence="20" key="3">
    <citation type="submission" date="2023-06" db="EMBL/GenBank/DDBJ databases">
        <title>Pangenomics reveal diversification of enzyme families and niche specialization in globally abundant SAR202 bacteria.</title>
        <authorList>
            <person name="Saw J.H.W."/>
        </authorList>
    </citation>
    <scope>NUCLEOTIDE SEQUENCE [LARGE SCALE GENOMIC DNA]</scope>
    <source>
        <strain evidence="20">JH1073</strain>
    </source>
</reference>
<dbReference type="GO" id="GO:0003723">
    <property type="term" value="F:RNA binding"/>
    <property type="evidence" value="ECO:0007669"/>
    <property type="project" value="UniProtKB-UniRule"/>
</dbReference>
<evidence type="ECO:0000256" key="16">
    <source>
        <dbReference type="RuleBase" id="RU003515"/>
    </source>
</evidence>
<evidence type="ECO:0000256" key="2">
    <source>
        <dbReference type="ARBA" id="ARBA00001946"/>
    </source>
</evidence>
<dbReference type="AlphaFoldDB" id="A0AAJ5ZIU3"/>
<protein>
    <recommendedName>
        <fullName evidence="7 14">Ribonuclease HII</fullName>
        <shortName evidence="14">RNase HII</shortName>
        <ecNumber evidence="6 14">3.1.26.4</ecNumber>
    </recommendedName>
</protein>
<keyword evidence="8 14" id="KW-0963">Cytoplasm</keyword>
<comment type="similarity">
    <text evidence="5 14 16">Belongs to the RNase HII family.</text>
</comment>
<reference evidence="19" key="2">
    <citation type="journal article" date="2023" name="Nat. Commun.">
        <title>Cultivation of marine bacteria of the SAR202 clade.</title>
        <authorList>
            <person name="Lim Y."/>
            <person name="Seo J.H."/>
            <person name="Giovannoni S.J."/>
            <person name="Kang I."/>
            <person name="Cho J.C."/>
        </authorList>
    </citation>
    <scope>NUCLEOTIDE SEQUENCE</scope>
    <source>
        <strain evidence="19">JH1073</strain>
    </source>
</reference>
<evidence type="ECO:0000256" key="3">
    <source>
        <dbReference type="ARBA" id="ARBA00004065"/>
    </source>
</evidence>
<evidence type="ECO:0000256" key="14">
    <source>
        <dbReference type="HAMAP-Rule" id="MF_00052"/>
    </source>
</evidence>
<evidence type="ECO:0000256" key="12">
    <source>
        <dbReference type="ARBA" id="ARBA00022801"/>
    </source>
</evidence>
<dbReference type="PANTHER" id="PTHR10954:SF18">
    <property type="entry name" value="RIBONUCLEASE HII"/>
    <property type="match status" value="1"/>
</dbReference>
<evidence type="ECO:0000313" key="18">
    <source>
        <dbReference type="EMBL" id="MDG0865748.1"/>
    </source>
</evidence>
<dbReference type="GO" id="GO:0005737">
    <property type="term" value="C:cytoplasm"/>
    <property type="evidence" value="ECO:0007669"/>
    <property type="project" value="UniProtKB-SubCell"/>
</dbReference>
<comment type="subcellular location">
    <subcellularLocation>
        <location evidence="4 14">Cytoplasm</location>
    </subcellularLocation>
</comment>
<comment type="function">
    <text evidence="3 14 16">Endonuclease that specifically degrades the RNA of RNA-DNA hybrids.</text>
</comment>
<dbReference type="InterPro" id="IPR024567">
    <property type="entry name" value="RNase_HII/HIII_dom"/>
</dbReference>
<accession>A0AAJ5ZIU3</accession>
<dbReference type="Pfam" id="PF01351">
    <property type="entry name" value="RNase_HII"/>
    <property type="match status" value="1"/>
</dbReference>
<dbReference type="RefSeq" id="WP_342823285.1">
    <property type="nucleotide sequence ID" value="NZ_CP046146.1"/>
</dbReference>
<evidence type="ECO:0000256" key="7">
    <source>
        <dbReference type="ARBA" id="ARBA00019179"/>
    </source>
</evidence>
<dbReference type="InterPro" id="IPR036397">
    <property type="entry name" value="RNaseH_sf"/>
</dbReference>
<evidence type="ECO:0000256" key="5">
    <source>
        <dbReference type="ARBA" id="ARBA00007383"/>
    </source>
</evidence>
<keyword evidence="20" id="KW-1185">Reference proteome</keyword>
<dbReference type="CDD" id="cd07182">
    <property type="entry name" value="RNase_HII_bacteria_HII_like"/>
    <property type="match status" value="1"/>
</dbReference>
<keyword evidence="11 14" id="KW-0255">Endonuclease</keyword>
<dbReference type="GO" id="GO:0004523">
    <property type="term" value="F:RNA-DNA hybrid ribonuclease activity"/>
    <property type="evidence" value="ECO:0007669"/>
    <property type="project" value="UniProtKB-UniRule"/>
</dbReference>
<comment type="cofactor">
    <cofactor evidence="2">
        <name>Mg(2+)</name>
        <dbReference type="ChEBI" id="CHEBI:18420"/>
    </cofactor>
</comment>
<dbReference type="GO" id="GO:0043137">
    <property type="term" value="P:DNA replication, removal of RNA primer"/>
    <property type="evidence" value="ECO:0007669"/>
    <property type="project" value="TreeGrafter"/>
</dbReference>
<organism evidence="19 20">
    <name type="scientific">Candidatus Lucifugimonas marina</name>
    <dbReference type="NCBI Taxonomy" id="3038979"/>
    <lineage>
        <taxon>Bacteria</taxon>
        <taxon>Bacillati</taxon>
        <taxon>Chloroflexota</taxon>
        <taxon>Dehalococcoidia</taxon>
        <taxon>SAR202 cluster</taxon>
        <taxon>Candidatus Lucifugimonadales</taxon>
        <taxon>Candidatus Lucifugimonadaceae</taxon>
        <taxon>Candidatus Lucifugimonas</taxon>
    </lineage>
</organism>
<dbReference type="Proteomes" id="UP001219901">
    <property type="component" value="Chromosome"/>
</dbReference>
<dbReference type="HAMAP" id="MF_00052_B">
    <property type="entry name" value="RNase_HII_B"/>
    <property type="match status" value="1"/>
</dbReference>
<dbReference type="SUPFAM" id="SSF53098">
    <property type="entry name" value="Ribonuclease H-like"/>
    <property type="match status" value="1"/>
</dbReference>
<evidence type="ECO:0000256" key="15">
    <source>
        <dbReference type="PROSITE-ProRule" id="PRU01319"/>
    </source>
</evidence>
<sequence length="213" mass="22567">MPKATRTLPDFSIESEISNGNQLSVAGVDEVGRGTLAGPVVAAAAVLPGSVPFEYAGLVNDSKMLSAAQRQRSFDWLITWCVTYGVGASTADEIDSMGIVPATKLAMSRAIAALDPQPEHLIIDAVELSSVSIPQTAIIRADSRSQSVAAASIIAKVTRDKLMADVFDTEYPGYGFAAHKGYGTAIHMSALKELGASPIHRRSFKPVRDVLDH</sequence>
<dbReference type="InterPro" id="IPR012337">
    <property type="entry name" value="RNaseH-like_sf"/>
</dbReference>
<dbReference type="NCBIfam" id="NF000595">
    <property type="entry name" value="PRK00015.1-3"/>
    <property type="match status" value="1"/>
</dbReference>
<evidence type="ECO:0000313" key="21">
    <source>
        <dbReference type="Proteomes" id="UP001321249"/>
    </source>
</evidence>
<dbReference type="Gene3D" id="3.30.420.10">
    <property type="entry name" value="Ribonuclease H-like superfamily/Ribonuclease H"/>
    <property type="match status" value="1"/>
</dbReference>
<evidence type="ECO:0000256" key="13">
    <source>
        <dbReference type="ARBA" id="ARBA00023211"/>
    </source>
</evidence>
<comment type="catalytic activity">
    <reaction evidence="1 14 15 16">
        <text>Endonucleolytic cleavage to 5'-phosphomonoester.</text>
        <dbReference type="EC" id="3.1.26.4"/>
    </reaction>
</comment>